<evidence type="ECO:0000256" key="5">
    <source>
        <dbReference type="ARBA" id="ARBA00023136"/>
    </source>
</evidence>
<dbReference type="AlphaFoldDB" id="A0AAU9EXS3"/>
<feature type="region of interest" description="Disordered" evidence="7">
    <location>
        <begin position="47"/>
        <end position="68"/>
    </location>
</feature>
<evidence type="ECO:0000256" key="8">
    <source>
        <dbReference type="SAM" id="Phobius"/>
    </source>
</evidence>
<feature type="transmembrane region" description="Helical" evidence="8">
    <location>
        <begin position="531"/>
        <end position="557"/>
    </location>
</feature>
<evidence type="ECO:0000256" key="6">
    <source>
        <dbReference type="ARBA" id="ARBA00023180"/>
    </source>
</evidence>
<dbReference type="Pfam" id="PF05478">
    <property type="entry name" value="Prominin"/>
    <property type="match status" value="1"/>
</dbReference>
<reference evidence="9 10" key="1">
    <citation type="submission" date="2024-02" db="EMBL/GenBank/DDBJ databases">
        <title>A chromosome-level genome assembly of Drosophila madeirensis, a fruit fly species endemic to Madeira island.</title>
        <authorList>
            <person name="Tomihara K."/>
            <person name="Llopart A."/>
            <person name="Yamamoto D."/>
        </authorList>
    </citation>
    <scope>NUCLEOTIDE SEQUENCE [LARGE SCALE GENOMIC DNA]</scope>
    <source>
        <strain evidence="9 10">RF1</strain>
    </source>
</reference>
<comment type="similarity">
    <text evidence="2">Belongs to the prominin family.</text>
</comment>
<feature type="transmembrane region" description="Helical" evidence="8">
    <location>
        <begin position="853"/>
        <end position="872"/>
    </location>
</feature>
<dbReference type="InterPro" id="IPR008795">
    <property type="entry name" value="Prominin"/>
</dbReference>
<keyword evidence="4 8" id="KW-1133">Transmembrane helix</keyword>
<evidence type="ECO:0000313" key="10">
    <source>
        <dbReference type="Proteomes" id="UP001500889"/>
    </source>
</evidence>
<evidence type="ECO:0000256" key="4">
    <source>
        <dbReference type="ARBA" id="ARBA00022989"/>
    </source>
</evidence>
<dbReference type="Proteomes" id="UP001500889">
    <property type="component" value="Chromosome O"/>
</dbReference>
<feature type="transmembrane region" description="Helical" evidence="8">
    <location>
        <begin position="162"/>
        <end position="186"/>
    </location>
</feature>
<feature type="compositionally biased region" description="Pro residues" evidence="7">
    <location>
        <begin position="51"/>
        <end position="62"/>
    </location>
</feature>
<feature type="transmembrane region" description="Helical" evidence="8">
    <location>
        <begin position="486"/>
        <end position="510"/>
    </location>
</feature>
<feature type="transmembrane region" description="Helical" evidence="8">
    <location>
        <begin position="207"/>
        <end position="230"/>
    </location>
</feature>
<keyword evidence="5 8" id="KW-0472">Membrane</keyword>
<evidence type="ECO:0000256" key="1">
    <source>
        <dbReference type="ARBA" id="ARBA00004141"/>
    </source>
</evidence>
<dbReference type="EMBL" id="AP029263">
    <property type="protein sequence ID" value="BFF91315.1"/>
    <property type="molecule type" value="Genomic_DNA"/>
</dbReference>
<proteinExistence type="inferred from homology"/>
<evidence type="ECO:0000256" key="3">
    <source>
        <dbReference type="ARBA" id="ARBA00022692"/>
    </source>
</evidence>
<comment type="subcellular location">
    <subcellularLocation>
        <location evidence="1">Membrane</location>
        <topology evidence="1">Multi-pass membrane protein</topology>
    </subcellularLocation>
</comment>
<sequence>MEAIDSVTKNMANCSRKRKQPNMERTLAIGRLCAAILLIVLVTRVDGSTPSPSPPDDPPPPYWRKGYSGDGTTHEQMGALHFPEVEYSEYEPSTNYSQRENITEMWVDVVFKLSRTFFDRMFPLDPTIPRGYITDLAKDNMRLGPKVIRDDWADWLNAFWSMWLWIIFLVAFIVLSPFAGVIYFCFCCHRCKLGCPACHSGENMRKTLLWSTCLILFLPLIAGSMGLAFLSNGMLERGLANTKKTLEMGSVDTCNFLKDVSDHVHHLFVNNFEELETHLVSTIMDAPKHMFQDLNDVAEGNAVAELTRIFGSFPNVAKYPEKGGISRIYFAVLYVKILAHNLRNALRGLKRDVNHAAVVLCGNYDCLKFLQTSNIEFADTSRCLHLDEIPETVHMFYEIDRYQKQADKRLKWIPRLRNISKKIMDAMERVSPPVIRDIRKARILFAKESRRIQEIIDVVISDIHLGTIRASRAFEDLYDKFNETRYFVVLYIAAAEIGILCLLVTALIVGCLARRPTGASNEYFTTRIASYLLILSIILIFCALSVMLIVVLFYFVIGGVAYKGACAPLREEQGSALLKQLDSAIDLRTIFSLRNVGIPAANVSAPPIRVSNVIKACEGDDYLFKFLHDNRIFDIDDFLRLKLITKAERSFDKNLDLSKEFILSEEDKTYLKEVDIMEAANYHSSLFTGLVCNGLKSLNLDSLGKGLSDLSKSLEWRSYDAAVVAFENAHVTLKAIKSAYYPRVEKYFRDIINNAKYTDKILLYQNYNFGDSVRVLREKIEKTENFIRTKGTVYVSTLGQNLTSVVEEHMNGYLRMIVREAHIKIGRCKPLTYIYERGLDLVCKRMVDPINGYWIGVLVSAILLIPVACIAHRLQCVFKQHRVIPIRVVRARAVAVRTVHVDVDEDPCPFCSAGPKRLPGGHVVRIDQDGAETSILCTAITSQEILKITNVDSKNKLD</sequence>
<keyword evidence="10" id="KW-1185">Reference proteome</keyword>
<evidence type="ECO:0000313" key="9">
    <source>
        <dbReference type="EMBL" id="BFF91315.1"/>
    </source>
</evidence>
<evidence type="ECO:0000256" key="7">
    <source>
        <dbReference type="SAM" id="MobiDB-lite"/>
    </source>
</evidence>
<dbReference type="PANTHER" id="PTHR22730">
    <property type="entry name" value="PROMININ PROM PROTEIN"/>
    <property type="match status" value="1"/>
</dbReference>
<name>A0AAU9EXS3_DROMD</name>
<dbReference type="PANTHER" id="PTHR22730:SF1">
    <property type="entry name" value="PROMININ-LIKE PROTEIN"/>
    <property type="match status" value="1"/>
</dbReference>
<evidence type="ECO:0000256" key="2">
    <source>
        <dbReference type="ARBA" id="ARBA00006058"/>
    </source>
</evidence>
<keyword evidence="6" id="KW-0325">Glycoprotein</keyword>
<accession>A0AAU9EXS3</accession>
<protein>
    <submittedName>
        <fullName evidence="9">Prominin-like protein</fullName>
    </submittedName>
</protein>
<gene>
    <name evidence="9" type="ORF">DMAD_09623</name>
</gene>
<keyword evidence="3 8" id="KW-0812">Transmembrane</keyword>
<dbReference type="GO" id="GO:0016020">
    <property type="term" value="C:membrane"/>
    <property type="evidence" value="ECO:0007669"/>
    <property type="project" value="UniProtKB-SubCell"/>
</dbReference>
<organism evidence="9 10">
    <name type="scientific">Drosophila madeirensis</name>
    <name type="common">Fruit fly</name>
    <dbReference type="NCBI Taxonomy" id="30013"/>
    <lineage>
        <taxon>Eukaryota</taxon>
        <taxon>Metazoa</taxon>
        <taxon>Ecdysozoa</taxon>
        <taxon>Arthropoda</taxon>
        <taxon>Hexapoda</taxon>
        <taxon>Insecta</taxon>
        <taxon>Pterygota</taxon>
        <taxon>Neoptera</taxon>
        <taxon>Endopterygota</taxon>
        <taxon>Diptera</taxon>
        <taxon>Brachycera</taxon>
        <taxon>Muscomorpha</taxon>
        <taxon>Ephydroidea</taxon>
        <taxon>Drosophilidae</taxon>
        <taxon>Drosophila</taxon>
        <taxon>Sophophora</taxon>
    </lineage>
</organism>